<dbReference type="PANTHER" id="PTHR43829:SF9">
    <property type="entry name" value="AQUAPORIN-9"/>
    <property type="match status" value="1"/>
</dbReference>
<dbReference type="EMBL" id="AHHD01000267">
    <property type="protein sequence ID" value="EKG16457.1"/>
    <property type="molecule type" value="Genomic_DNA"/>
</dbReference>
<evidence type="ECO:0000256" key="7">
    <source>
        <dbReference type="RuleBase" id="RU000477"/>
    </source>
</evidence>
<evidence type="ECO:0000256" key="8">
    <source>
        <dbReference type="SAM" id="Phobius"/>
    </source>
</evidence>
<dbReference type="VEuPathDB" id="FungiDB:MPH_06233"/>
<name>K2RUS6_MACPH</name>
<keyword evidence="5 8" id="KW-1133">Transmembrane helix</keyword>
<dbReference type="GO" id="GO:0015250">
    <property type="term" value="F:water channel activity"/>
    <property type="evidence" value="ECO:0007669"/>
    <property type="project" value="TreeGrafter"/>
</dbReference>
<evidence type="ECO:0000313" key="9">
    <source>
        <dbReference type="EMBL" id="EKG16457.1"/>
    </source>
</evidence>
<comment type="subcellular location">
    <subcellularLocation>
        <location evidence="1">Membrane</location>
        <topology evidence="1">Multi-pass membrane protein</topology>
    </subcellularLocation>
</comment>
<dbReference type="STRING" id="1126212.K2RUS6"/>
<dbReference type="PANTHER" id="PTHR43829">
    <property type="entry name" value="AQUAPORIN OR AQUAGLYCEROPORIN RELATED"/>
    <property type="match status" value="1"/>
</dbReference>
<dbReference type="Pfam" id="PF00230">
    <property type="entry name" value="MIP"/>
    <property type="match status" value="1"/>
</dbReference>
<comment type="caution">
    <text evidence="9">The sequence shown here is derived from an EMBL/GenBank/DDBJ whole genome shotgun (WGS) entry which is preliminary data.</text>
</comment>
<sequence length="220" mass="24132">MLQTRPSRARLPPLEPDSPAAERAVPRVLGRLHPRPLRRLGLRANIPQREGVRVLDQHLLWVSPILVLLSPSARLTTSQNRWSAGIMFGIYVAGDSGAYLNPAVTLTNCIFRGVPLARFPIYLAAQLLGGLAAAAVVYAQYLPAIDHYEGPGIRTVPPVQTSSAKLFASFPADFVPTGSQFVAEFLGNFATTFCIFALRDENGADLVCVPRFRFWEFCAE</sequence>
<dbReference type="eggNOG" id="KOG0224">
    <property type="taxonomic scope" value="Eukaryota"/>
</dbReference>
<keyword evidence="6 8" id="KW-0472">Membrane</keyword>
<dbReference type="Proteomes" id="UP000007129">
    <property type="component" value="Unassembled WGS sequence"/>
</dbReference>
<feature type="transmembrane region" description="Helical" evidence="8">
    <location>
        <begin position="121"/>
        <end position="141"/>
    </location>
</feature>
<evidence type="ECO:0000256" key="4">
    <source>
        <dbReference type="ARBA" id="ARBA00022692"/>
    </source>
</evidence>
<keyword evidence="4 7" id="KW-0812">Transmembrane</keyword>
<evidence type="ECO:0000256" key="6">
    <source>
        <dbReference type="ARBA" id="ARBA00023136"/>
    </source>
</evidence>
<comment type="similarity">
    <text evidence="2 7">Belongs to the MIP/aquaporin (TC 1.A.8) family.</text>
</comment>
<dbReference type="InParanoid" id="K2RUS6"/>
<dbReference type="GO" id="GO:0005886">
    <property type="term" value="C:plasma membrane"/>
    <property type="evidence" value="ECO:0007669"/>
    <property type="project" value="TreeGrafter"/>
</dbReference>
<dbReference type="SUPFAM" id="SSF81338">
    <property type="entry name" value="Aquaporin-like"/>
    <property type="match status" value="1"/>
</dbReference>
<dbReference type="InterPro" id="IPR023271">
    <property type="entry name" value="Aquaporin-like"/>
</dbReference>
<gene>
    <name evidence="9" type="ORF">MPH_06233</name>
</gene>
<evidence type="ECO:0000256" key="3">
    <source>
        <dbReference type="ARBA" id="ARBA00022448"/>
    </source>
</evidence>
<dbReference type="PRINTS" id="PR00783">
    <property type="entry name" value="MINTRINSICP"/>
</dbReference>
<organism evidence="9 10">
    <name type="scientific">Macrophomina phaseolina (strain MS6)</name>
    <name type="common">Charcoal rot fungus</name>
    <dbReference type="NCBI Taxonomy" id="1126212"/>
    <lineage>
        <taxon>Eukaryota</taxon>
        <taxon>Fungi</taxon>
        <taxon>Dikarya</taxon>
        <taxon>Ascomycota</taxon>
        <taxon>Pezizomycotina</taxon>
        <taxon>Dothideomycetes</taxon>
        <taxon>Dothideomycetes incertae sedis</taxon>
        <taxon>Botryosphaeriales</taxon>
        <taxon>Botryosphaeriaceae</taxon>
        <taxon>Macrophomina</taxon>
    </lineage>
</organism>
<protein>
    <submittedName>
        <fullName evidence="9">Major intrinsic protein</fullName>
    </submittedName>
</protein>
<dbReference type="GO" id="GO:0015254">
    <property type="term" value="F:glycerol channel activity"/>
    <property type="evidence" value="ECO:0007669"/>
    <property type="project" value="TreeGrafter"/>
</dbReference>
<evidence type="ECO:0000256" key="2">
    <source>
        <dbReference type="ARBA" id="ARBA00006175"/>
    </source>
</evidence>
<reference evidence="9 10" key="1">
    <citation type="journal article" date="2012" name="BMC Genomics">
        <title>Tools to kill: Genome of one of the most destructive plant pathogenic fungi Macrophomina phaseolina.</title>
        <authorList>
            <person name="Islam M.S."/>
            <person name="Haque M.S."/>
            <person name="Islam M.M."/>
            <person name="Emdad E.M."/>
            <person name="Halim A."/>
            <person name="Hossen Q.M.M."/>
            <person name="Hossain M.Z."/>
            <person name="Ahmed B."/>
            <person name="Rahim S."/>
            <person name="Rahman M.S."/>
            <person name="Alam M.M."/>
            <person name="Hou S."/>
            <person name="Wan X."/>
            <person name="Saito J.A."/>
            <person name="Alam M."/>
        </authorList>
    </citation>
    <scope>NUCLEOTIDE SEQUENCE [LARGE SCALE GENOMIC DNA]</scope>
    <source>
        <strain evidence="9 10">MS6</strain>
    </source>
</reference>
<dbReference type="AlphaFoldDB" id="K2RUS6"/>
<dbReference type="Gene3D" id="1.20.1080.10">
    <property type="entry name" value="Glycerol uptake facilitator protein"/>
    <property type="match status" value="1"/>
</dbReference>
<evidence type="ECO:0000256" key="5">
    <source>
        <dbReference type="ARBA" id="ARBA00022989"/>
    </source>
</evidence>
<evidence type="ECO:0000256" key="1">
    <source>
        <dbReference type="ARBA" id="ARBA00004141"/>
    </source>
</evidence>
<dbReference type="InterPro" id="IPR050363">
    <property type="entry name" value="MIP/Aquaporin"/>
</dbReference>
<dbReference type="OrthoDB" id="3222at2759"/>
<keyword evidence="3 7" id="KW-0813">Transport</keyword>
<evidence type="ECO:0000313" key="10">
    <source>
        <dbReference type="Proteomes" id="UP000007129"/>
    </source>
</evidence>
<dbReference type="InterPro" id="IPR000425">
    <property type="entry name" value="MIP"/>
</dbReference>
<proteinExistence type="inferred from homology"/>
<dbReference type="HOGENOM" id="CLU_1256235_0_0_1"/>
<accession>K2RUS6</accession>